<feature type="region of interest" description="Disordered" evidence="2">
    <location>
        <begin position="71"/>
        <end position="250"/>
    </location>
</feature>
<evidence type="ECO:0000256" key="1">
    <source>
        <dbReference type="ARBA" id="ARBA00022723"/>
    </source>
</evidence>
<comment type="caution">
    <text evidence="4">The sequence shown here is derived from an EMBL/GenBank/DDBJ whole genome shotgun (WGS) entry which is preliminary data.</text>
</comment>
<accession>A0AAV0S1P8</accession>
<feature type="compositionally biased region" description="Pro residues" evidence="2">
    <location>
        <begin position="225"/>
        <end position="245"/>
    </location>
</feature>
<dbReference type="EMBL" id="CAMGYJ010000011">
    <property type="protein sequence ID" value="CAI0626720.1"/>
    <property type="molecule type" value="Genomic_DNA"/>
</dbReference>
<dbReference type="GO" id="GO:0046872">
    <property type="term" value="F:metal ion binding"/>
    <property type="evidence" value="ECO:0007669"/>
    <property type="project" value="UniProtKB-KW"/>
</dbReference>
<feature type="domain" description="HMA" evidence="3">
    <location>
        <begin position="8"/>
        <end position="71"/>
    </location>
</feature>
<dbReference type="PROSITE" id="PS50846">
    <property type="entry name" value="HMA_2"/>
    <property type="match status" value="1"/>
</dbReference>
<gene>
    <name evidence="4" type="ORF">LITE_LOCUS50971</name>
</gene>
<evidence type="ECO:0000259" key="3">
    <source>
        <dbReference type="PROSITE" id="PS50846"/>
    </source>
</evidence>
<dbReference type="AlphaFoldDB" id="A0AAV0S1P8"/>
<organism evidence="4 5">
    <name type="scientific">Linum tenue</name>
    <dbReference type="NCBI Taxonomy" id="586396"/>
    <lineage>
        <taxon>Eukaryota</taxon>
        <taxon>Viridiplantae</taxon>
        <taxon>Streptophyta</taxon>
        <taxon>Embryophyta</taxon>
        <taxon>Tracheophyta</taxon>
        <taxon>Spermatophyta</taxon>
        <taxon>Magnoliopsida</taxon>
        <taxon>eudicotyledons</taxon>
        <taxon>Gunneridae</taxon>
        <taxon>Pentapetalae</taxon>
        <taxon>rosids</taxon>
        <taxon>fabids</taxon>
        <taxon>Malpighiales</taxon>
        <taxon>Linaceae</taxon>
        <taxon>Linum</taxon>
    </lineage>
</organism>
<evidence type="ECO:0000256" key="2">
    <source>
        <dbReference type="SAM" id="MobiDB-lite"/>
    </source>
</evidence>
<sequence length="333" mass="37091">MAPELERARVTEIQVRVDCNGCVQKIKKALHGVNGIYELYIDVPQQKLTIVGWADPQKIVKAIRKTRKTAIICSHSEPPSDPQEQPLDGGESPQPPDESNQSDPPPPEPEGPPQQTEPPKEPSPPPQPPENQQPEEKQSPPPPPEPEPEPEPNSSSQQPPQPAGGQKDVGEVHVIYHHPPSDYHRYPPPPPDYGYRYNGYGGGGSPSSSGSTSGYHHWDRYPDGPGYPPVVTRPPPPHQPPPPPVYVAHHNYSTYRPTPYVTEYEYVRSTQPAPPSPPPQSRYMPPPQPQPSRYADYGRMDYYNEEYHDYNHRGNGNVSSMFSDENPNACTVM</sequence>
<keyword evidence="5" id="KW-1185">Reference proteome</keyword>
<feature type="region of interest" description="Disordered" evidence="2">
    <location>
        <begin position="266"/>
        <end position="296"/>
    </location>
</feature>
<dbReference type="PANTHER" id="PTHR22814:SF320">
    <property type="entry name" value="OS01G0309800 PROTEIN"/>
    <property type="match status" value="1"/>
</dbReference>
<dbReference type="InterPro" id="IPR036163">
    <property type="entry name" value="HMA_dom_sf"/>
</dbReference>
<dbReference type="PANTHER" id="PTHR22814">
    <property type="entry name" value="COPPER TRANSPORT PROTEIN ATOX1-RELATED"/>
    <property type="match status" value="1"/>
</dbReference>
<proteinExistence type="predicted"/>
<protein>
    <recommendedName>
        <fullName evidence="3">HMA domain-containing protein</fullName>
    </recommendedName>
</protein>
<dbReference type="SUPFAM" id="SSF55008">
    <property type="entry name" value="HMA, heavy metal-associated domain"/>
    <property type="match status" value="1"/>
</dbReference>
<dbReference type="PRINTS" id="PR01217">
    <property type="entry name" value="PRICHEXTENSN"/>
</dbReference>
<reference evidence="4" key="1">
    <citation type="submission" date="2022-08" db="EMBL/GenBank/DDBJ databases">
        <authorList>
            <person name="Gutierrez-Valencia J."/>
        </authorList>
    </citation>
    <scope>NUCLEOTIDE SEQUENCE</scope>
</reference>
<dbReference type="Pfam" id="PF00403">
    <property type="entry name" value="HMA"/>
    <property type="match status" value="1"/>
</dbReference>
<dbReference type="Gene3D" id="3.30.70.100">
    <property type="match status" value="1"/>
</dbReference>
<keyword evidence="1" id="KW-0479">Metal-binding</keyword>
<dbReference type="InterPro" id="IPR006121">
    <property type="entry name" value="HMA_dom"/>
</dbReference>
<feature type="compositionally biased region" description="Low complexity" evidence="2">
    <location>
        <begin position="206"/>
        <end position="215"/>
    </location>
</feature>
<feature type="compositionally biased region" description="Pro residues" evidence="2">
    <location>
        <begin position="103"/>
        <end position="131"/>
    </location>
</feature>
<name>A0AAV0S1P8_9ROSI</name>
<evidence type="ECO:0000313" key="5">
    <source>
        <dbReference type="Proteomes" id="UP001154282"/>
    </source>
</evidence>
<feature type="compositionally biased region" description="Pro residues" evidence="2">
    <location>
        <begin position="272"/>
        <end position="290"/>
    </location>
</feature>
<dbReference type="CDD" id="cd00371">
    <property type="entry name" value="HMA"/>
    <property type="match status" value="1"/>
</dbReference>
<dbReference type="Proteomes" id="UP001154282">
    <property type="component" value="Unassembled WGS sequence"/>
</dbReference>
<evidence type="ECO:0000313" key="4">
    <source>
        <dbReference type="EMBL" id="CAI0626720.1"/>
    </source>
</evidence>